<comment type="catalytic activity">
    <reaction evidence="11 12">
        <text>N(6)-(1,2-dicarboxyethyl)-AMP = fumarate + AMP</text>
        <dbReference type="Rhea" id="RHEA:16853"/>
        <dbReference type="ChEBI" id="CHEBI:29806"/>
        <dbReference type="ChEBI" id="CHEBI:57567"/>
        <dbReference type="ChEBI" id="CHEBI:456215"/>
        <dbReference type="EC" id="4.3.2.2"/>
    </reaction>
</comment>
<evidence type="ECO:0000313" key="15">
    <source>
        <dbReference type="EMBL" id="RMZ01175.1"/>
    </source>
</evidence>
<dbReference type="Proteomes" id="UP000280598">
    <property type="component" value="Unassembled WGS sequence"/>
</dbReference>
<comment type="subunit">
    <text evidence="5">Homotetramer. Residues from neighboring subunits contribute catalytic and substrate-binding residues to each active site.</text>
</comment>
<dbReference type="InterPro" id="IPR020557">
    <property type="entry name" value="Fumarate_lyase_CS"/>
</dbReference>
<comment type="pathway">
    <text evidence="3 12">Purine metabolism; AMP biosynthesis via de novo pathway; AMP from IMP: step 2/2.</text>
</comment>
<reference evidence="15 16" key="1">
    <citation type="journal article" date="2018" name="BMC Genomics">
        <title>Genomic evidence for intraspecific hybridization in a clonal and extremely halotolerant yeast.</title>
        <authorList>
            <person name="Gostincar C."/>
            <person name="Stajich J.E."/>
            <person name="Zupancic J."/>
            <person name="Zalar P."/>
            <person name="Gunde-Cimerman N."/>
        </authorList>
    </citation>
    <scope>NUCLEOTIDE SEQUENCE [LARGE SCALE GENOMIC DNA]</scope>
    <source>
        <strain evidence="15 16">EXF-562</strain>
    </source>
</reference>
<dbReference type="InterPro" id="IPR004769">
    <property type="entry name" value="Pur_lyase"/>
</dbReference>
<dbReference type="SMART" id="SM00998">
    <property type="entry name" value="ADSL_C"/>
    <property type="match status" value="1"/>
</dbReference>
<keyword evidence="13" id="KW-0472">Membrane</keyword>
<dbReference type="PANTHER" id="PTHR43172">
    <property type="entry name" value="ADENYLOSUCCINATE LYASE"/>
    <property type="match status" value="1"/>
</dbReference>
<name>A0A3M7GKF9_HORWE</name>
<feature type="domain" description="Adenylosuccinate lyase C-terminal" evidence="14">
    <location>
        <begin position="503"/>
        <end position="587"/>
    </location>
</feature>
<organism evidence="15 16">
    <name type="scientific">Hortaea werneckii</name>
    <name type="common">Black yeast</name>
    <name type="synonym">Cladosporium werneckii</name>
    <dbReference type="NCBI Taxonomy" id="91943"/>
    <lineage>
        <taxon>Eukaryota</taxon>
        <taxon>Fungi</taxon>
        <taxon>Dikarya</taxon>
        <taxon>Ascomycota</taxon>
        <taxon>Pezizomycotina</taxon>
        <taxon>Dothideomycetes</taxon>
        <taxon>Dothideomycetidae</taxon>
        <taxon>Mycosphaerellales</taxon>
        <taxon>Teratosphaeriaceae</taxon>
        <taxon>Hortaea</taxon>
    </lineage>
</organism>
<evidence type="ECO:0000313" key="16">
    <source>
        <dbReference type="Proteomes" id="UP000280598"/>
    </source>
</evidence>
<evidence type="ECO:0000256" key="13">
    <source>
        <dbReference type="SAM" id="Phobius"/>
    </source>
</evidence>
<evidence type="ECO:0000259" key="14">
    <source>
        <dbReference type="SMART" id="SM00998"/>
    </source>
</evidence>
<dbReference type="GO" id="GO:0006189">
    <property type="term" value="P:'de novo' IMP biosynthetic process"/>
    <property type="evidence" value="ECO:0007669"/>
    <property type="project" value="UniProtKB-UniPathway"/>
</dbReference>
<evidence type="ECO:0000256" key="12">
    <source>
        <dbReference type="RuleBase" id="RU361172"/>
    </source>
</evidence>
<comment type="caution">
    <text evidence="15">The sequence shown here is derived from an EMBL/GenBank/DDBJ whole genome shotgun (WGS) entry which is preliminary data.</text>
</comment>
<dbReference type="GO" id="GO:0005829">
    <property type="term" value="C:cytosol"/>
    <property type="evidence" value="ECO:0007669"/>
    <property type="project" value="TreeGrafter"/>
</dbReference>
<evidence type="ECO:0000256" key="4">
    <source>
        <dbReference type="ARBA" id="ARBA00008273"/>
    </source>
</evidence>
<comment type="similarity">
    <text evidence="4 12">Belongs to the lyase 1 family. Adenylosuccinate lyase subfamily.</text>
</comment>
<comment type="catalytic activity">
    <reaction evidence="1 12">
        <text>(2S)-2-[5-amino-1-(5-phospho-beta-D-ribosyl)imidazole-4-carboxamido]succinate = 5-amino-1-(5-phospho-beta-D-ribosyl)imidazole-4-carboxamide + fumarate</text>
        <dbReference type="Rhea" id="RHEA:23920"/>
        <dbReference type="ChEBI" id="CHEBI:29806"/>
        <dbReference type="ChEBI" id="CHEBI:58443"/>
        <dbReference type="ChEBI" id="CHEBI:58475"/>
        <dbReference type="EC" id="4.3.2.2"/>
    </reaction>
</comment>
<dbReference type="EMBL" id="QWIS01000219">
    <property type="protein sequence ID" value="RMZ01175.1"/>
    <property type="molecule type" value="Genomic_DNA"/>
</dbReference>
<dbReference type="CDD" id="cd03302">
    <property type="entry name" value="Adenylsuccinate_lyase_2"/>
    <property type="match status" value="1"/>
</dbReference>
<dbReference type="GO" id="GO:0004018">
    <property type="term" value="F:N6-(1,2-dicarboxyethyl)AMP AMP-lyase (fumarate-forming) activity"/>
    <property type="evidence" value="ECO:0007669"/>
    <property type="project" value="InterPro"/>
</dbReference>
<dbReference type="Gene3D" id="1.10.40.30">
    <property type="entry name" value="Fumarase/aspartase (C-terminal domain)"/>
    <property type="match status" value="1"/>
</dbReference>
<accession>A0A3M7GKF9</accession>
<dbReference type="Pfam" id="PF10397">
    <property type="entry name" value="ADSL_C"/>
    <property type="match status" value="1"/>
</dbReference>
<evidence type="ECO:0000256" key="5">
    <source>
        <dbReference type="ARBA" id="ARBA00011668"/>
    </source>
</evidence>
<keyword evidence="13" id="KW-0812">Transmembrane</keyword>
<dbReference type="UniPathway" id="UPA00074">
    <property type="reaction ID" value="UER00132"/>
</dbReference>
<dbReference type="PROSITE" id="PS00163">
    <property type="entry name" value="FUMARATE_LYASES"/>
    <property type="match status" value="1"/>
</dbReference>
<dbReference type="NCBIfam" id="TIGR00928">
    <property type="entry name" value="purB"/>
    <property type="match status" value="1"/>
</dbReference>
<evidence type="ECO:0000256" key="6">
    <source>
        <dbReference type="ARBA" id="ARBA00012339"/>
    </source>
</evidence>
<evidence type="ECO:0000256" key="1">
    <source>
        <dbReference type="ARBA" id="ARBA00000598"/>
    </source>
</evidence>
<evidence type="ECO:0000256" key="2">
    <source>
        <dbReference type="ARBA" id="ARBA00004706"/>
    </source>
</evidence>
<gene>
    <name evidence="15" type="ORF">D0860_07714</name>
</gene>
<evidence type="ECO:0000256" key="10">
    <source>
        <dbReference type="ARBA" id="ARBA00030717"/>
    </source>
</evidence>
<dbReference type="UniPathway" id="UPA00075">
    <property type="reaction ID" value="UER00336"/>
</dbReference>
<comment type="pathway">
    <text evidence="2 12">Purine metabolism; IMP biosynthesis via de novo pathway; 5-amino-1-(5-phospho-D-ribosyl)imidazole-4-carboxamide from 5-amino-1-(5-phospho-D-ribosyl)imidazole-4-carboxylate: step 2/2.</text>
</comment>
<dbReference type="PANTHER" id="PTHR43172:SF1">
    <property type="entry name" value="ADENYLOSUCCINATE LYASE"/>
    <property type="match status" value="1"/>
</dbReference>
<dbReference type="VEuPathDB" id="FungiDB:BTJ68_07085"/>
<dbReference type="InterPro" id="IPR019468">
    <property type="entry name" value="AdenyloSucc_lyase_C"/>
</dbReference>
<dbReference type="AlphaFoldDB" id="A0A3M7GKF9"/>
<feature type="transmembrane region" description="Helical" evidence="13">
    <location>
        <begin position="67"/>
        <end position="95"/>
    </location>
</feature>
<dbReference type="InterPro" id="IPR000362">
    <property type="entry name" value="Fumarate_lyase_fam"/>
</dbReference>
<evidence type="ECO:0000256" key="11">
    <source>
        <dbReference type="ARBA" id="ARBA00047513"/>
    </source>
</evidence>
<dbReference type="PRINTS" id="PR00149">
    <property type="entry name" value="FUMRATELYASE"/>
</dbReference>
<protein>
    <recommendedName>
        <fullName evidence="7 12">Adenylosuccinate lyase</fullName>
        <shortName evidence="12">ASL</shortName>
        <ecNumber evidence="6 12">4.3.2.2</ecNumber>
    </recommendedName>
    <alternativeName>
        <fullName evidence="10 12">Adenylosuccinase</fullName>
    </alternativeName>
</protein>
<proteinExistence type="inferred from homology"/>
<dbReference type="Pfam" id="PF00206">
    <property type="entry name" value="Lyase_1"/>
    <property type="match status" value="1"/>
</dbReference>
<dbReference type="GO" id="GO:0044208">
    <property type="term" value="P:'de novo' AMP biosynthetic process"/>
    <property type="evidence" value="ECO:0007669"/>
    <property type="project" value="UniProtKB-UniPathway"/>
</dbReference>
<dbReference type="InterPro" id="IPR008948">
    <property type="entry name" value="L-Aspartase-like"/>
</dbReference>
<dbReference type="VEuPathDB" id="FungiDB:BTJ68_12195"/>
<evidence type="ECO:0000256" key="7">
    <source>
        <dbReference type="ARBA" id="ARBA00017058"/>
    </source>
</evidence>
<evidence type="ECO:0000256" key="9">
    <source>
        <dbReference type="ARBA" id="ARBA00023239"/>
    </source>
</evidence>
<dbReference type="FunFam" id="1.10.275.60:FF:000001">
    <property type="entry name" value="Adenylosuccinate lyase"/>
    <property type="match status" value="1"/>
</dbReference>
<dbReference type="InterPro" id="IPR022761">
    <property type="entry name" value="Fumarate_lyase_N"/>
</dbReference>
<dbReference type="GO" id="GO:0070626">
    <property type="term" value="F:(S)-2-(5-amino-1-(5-phospho-D-ribosyl)imidazole-4-carboxamido) succinate lyase (fumarate-forming) activity"/>
    <property type="evidence" value="ECO:0007669"/>
    <property type="project" value="TreeGrafter"/>
</dbReference>
<dbReference type="Gene3D" id="1.20.200.10">
    <property type="entry name" value="Fumarase/aspartase (Central domain)"/>
    <property type="match status" value="1"/>
</dbReference>
<keyword evidence="13" id="KW-1133">Transmembrane helix</keyword>
<dbReference type="FunFam" id="1.10.40.30:FF:000005">
    <property type="entry name" value="Adenylosuccinate lyase"/>
    <property type="match status" value="1"/>
</dbReference>
<dbReference type="EC" id="4.3.2.2" evidence="6 12"/>
<sequence length="614" mass="69095">MAHSRLPNSTNRMVSTPDVRLATLMDLPQLTPTKSALDAKYDTYQKQPKRTFPVFFLSHVRGGLFHIFYVICTLTTLTTTSVTSAPLLSLPLLLLPMMSALHPSSAIGHPLAPTVSNGTPSINARPMYISDTDTYPSPLNSRYCSNEMKYIFSPRNRFSTWRELWVFLAESERALGLDISEEAIEQMKNRMQIQDYEFETAATEEKRRRHDVMAHVHTYGLAAPAAAGIIHWGATSCYVTDNADLMFLRDAIDILLPKLASVIQKLAVFALKYRDLPCLGYTHGQAAQLVTVGKRATIWIEDLLDDLHNLEHQRERLLDKFRGVKGTTGTQASFLAIFKGDHQKVRQLDAMVTEKSGFNRASRSTTQTYSRKVDVDIIHALASFGCTAERIGGDIRHLAMFKELEEPFEADQIGSSAMAYKRNPMRSERLCSLGRNLSNISGAAEQTYKSQWLERSLDDSAIRRITLPESFLCADACMILLNNISSGLVINKAIIKQRIDLELPFMATENVIMAMVDKGISRQETHEQIRVLSHQAGAVVKQEGKPNDLLERIKTNEFFKPIWDQLDVLTDSRTFIGRCPEIVEEVLLEDVRPALENYEVQIGRLGDKVSELNV</sequence>
<keyword evidence="8 12" id="KW-0658">Purine biosynthesis</keyword>
<evidence type="ECO:0000256" key="8">
    <source>
        <dbReference type="ARBA" id="ARBA00022755"/>
    </source>
</evidence>
<keyword evidence="9 12" id="KW-0456">Lyase</keyword>
<evidence type="ECO:0000256" key="3">
    <source>
        <dbReference type="ARBA" id="ARBA00004734"/>
    </source>
</evidence>
<dbReference type="SUPFAM" id="SSF48557">
    <property type="entry name" value="L-aspartase-like"/>
    <property type="match status" value="1"/>
</dbReference>
<dbReference type="Gene3D" id="1.10.275.60">
    <property type="match status" value="1"/>
</dbReference>